<dbReference type="PANTHER" id="PTHR22601">
    <property type="entry name" value="ISP4 LIKE PROTEIN"/>
    <property type="match status" value="1"/>
</dbReference>
<protein>
    <submittedName>
        <fullName evidence="11">Oligopeptide transporter OPT1</fullName>
    </submittedName>
</protein>
<feature type="transmembrane region" description="Helical" evidence="10">
    <location>
        <begin position="321"/>
        <end position="339"/>
    </location>
</feature>
<evidence type="ECO:0000256" key="6">
    <source>
        <dbReference type="ARBA" id="ARBA00022927"/>
    </source>
</evidence>
<feature type="transmembrane region" description="Helical" evidence="10">
    <location>
        <begin position="457"/>
        <end position="478"/>
    </location>
</feature>
<evidence type="ECO:0000256" key="3">
    <source>
        <dbReference type="ARBA" id="ARBA00022448"/>
    </source>
</evidence>
<dbReference type="GO" id="GO:0015031">
    <property type="term" value="P:protein transport"/>
    <property type="evidence" value="ECO:0007669"/>
    <property type="project" value="UniProtKB-KW"/>
</dbReference>
<feature type="region of interest" description="Disordered" evidence="9">
    <location>
        <begin position="1"/>
        <end position="81"/>
    </location>
</feature>
<comment type="subcellular location">
    <subcellularLocation>
        <location evidence="1">Membrane</location>
        <topology evidence="1">Multi-pass membrane protein</topology>
    </subcellularLocation>
</comment>
<keyword evidence="4 10" id="KW-0812">Transmembrane</keyword>
<dbReference type="Proteomes" id="UP000189580">
    <property type="component" value="Chromosome b"/>
</dbReference>
<keyword evidence="6" id="KW-0653">Protein transport</keyword>
<comment type="similarity">
    <text evidence="2">Belongs to the oligopeptide OPT transporter family.</text>
</comment>
<accession>A0A161HNX1</accession>
<evidence type="ECO:0000256" key="7">
    <source>
        <dbReference type="ARBA" id="ARBA00022989"/>
    </source>
</evidence>
<evidence type="ECO:0000256" key="2">
    <source>
        <dbReference type="ARBA" id="ARBA00008807"/>
    </source>
</evidence>
<evidence type="ECO:0000256" key="10">
    <source>
        <dbReference type="SAM" id="Phobius"/>
    </source>
</evidence>
<dbReference type="Pfam" id="PF03169">
    <property type="entry name" value="OPT"/>
    <property type="match status" value="1"/>
</dbReference>
<feature type="transmembrane region" description="Helical" evidence="10">
    <location>
        <begin position="650"/>
        <end position="672"/>
    </location>
</feature>
<dbReference type="GO" id="GO:0005886">
    <property type="term" value="C:plasma membrane"/>
    <property type="evidence" value="ECO:0007669"/>
    <property type="project" value="EnsemblFungi"/>
</dbReference>
<keyword evidence="8 10" id="KW-0472">Membrane</keyword>
<evidence type="ECO:0000313" key="11">
    <source>
        <dbReference type="EMBL" id="ANB15917.1"/>
    </source>
</evidence>
<feature type="compositionally biased region" description="Acidic residues" evidence="9">
    <location>
        <begin position="8"/>
        <end position="17"/>
    </location>
</feature>
<evidence type="ECO:0000256" key="5">
    <source>
        <dbReference type="ARBA" id="ARBA00022856"/>
    </source>
</evidence>
<dbReference type="KEGG" id="slb:AWJ20_3561"/>
<name>A0A161HNX1_9ASCO</name>
<dbReference type="InterPro" id="IPR004648">
    <property type="entry name" value="Oligpept_transpt"/>
</dbReference>
<feature type="transmembrane region" description="Helical" evidence="10">
    <location>
        <begin position="427"/>
        <end position="445"/>
    </location>
</feature>
<feature type="transmembrane region" description="Helical" evidence="10">
    <location>
        <begin position="814"/>
        <end position="831"/>
    </location>
</feature>
<dbReference type="InterPro" id="IPR004813">
    <property type="entry name" value="OPT"/>
</dbReference>
<keyword evidence="3" id="KW-0813">Transport</keyword>
<feature type="transmembrane region" description="Helical" evidence="10">
    <location>
        <begin position="843"/>
        <end position="866"/>
    </location>
</feature>
<feature type="transmembrane region" description="Helical" evidence="10">
    <location>
        <begin position="385"/>
        <end position="407"/>
    </location>
</feature>
<organism evidence="11 12">
    <name type="scientific">Sugiyamaella lignohabitans</name>
    <dbReference type="NCBI Taxonomy" id="796027"/>
    <lineage>
        <taxon>Eukaryota</taxon>
        <taxon>Fungi</taxon>
        <taxon>Dikarya</taxon>
        <taxon>Ascomycota</taxon>
        <taxon>Saccharomycotina</taxon>
        <taxon>Dipodascomycetes</taxon>
        <taxon>Dipodascales</taxon>
        <taxon>Trichomonascaceae</taxon>
        <taxon>Sugiyamaella</taxon>
    </lineage>
</organism>
<evidence type="ECO:0000313" key="12">
    <source>
        <dbReference type="Proteomes" id="UP000189580"/>
    </source>
</evidence>
<dbReference type="NCBIfam" id="TIGR00728">
    <property type="entry name" value="OPT_sfam"/>
    <property type="match status" value="1"/>
</dbReference>
<dbReference type="EMBL" id="CP014503">
    <property type="protein sequence ID" value="ANB15917.1"/>
    <property type="molecule type" value="Genomic_DNA"/>
</dbReference>
<feature type="compositionally biased region" description="Basic and acidic residues" evidence="9">
    <location>
        <begin position="47"/>
        <end position="61"/>
    </location>
</feature>
<dbReference type="OrthoDB" id="9986677at2759"/>
<reference evidence="11 12" key="1">
    <citation type="submission" date="2016-02" db="EMBL/GenBank/DDBJ databases">
        <title>Complete genome sequence and transcriptome regulation of the pentose utilising yeast Sugiyamaella lignohabitans.</title>
        <authorList>
            <person name="Bellasio M."/>
            <person name="Peymann A."/>
            <person name="Valli M."/>
            <person name="Sipitzky M."/>
            <person name="Graf A."/>
            <person name="Sauer M."/>
            <person name="Marx H."/>
            <person name="Mattanovich D."/>
        </authorList>
    </citation>
    <scope>NUCLEOTIDE SEQUENCE [LARGE SCALE GENOMIC DNA]</scope>
    <source>
        <strain evidence="11 12">CBS 10342</strain>
    </source>
</reference>
<evidence type="ECO:0000256" key="1">
    <source>
        <dbReference type="ARBA" id="ARBA00004141"/>
    </source>
</evidence>
<keyword evidence="7 10" id="KW-1133">Transmembrane helix</keyword>
<feature type="transmembrane region" description="Helical" evidence="10">
    <location>
        <begin position="535"/>
        <end position="555"/>
    </location>
</feature>
<evidence type="ECO:0000256" key="9">
    <source>
        <dbReference type="SAM" id="MobiDB-lite"/>
    </source>
</evidence>
<feature type="transmembrane region" description="Helical" evidence="10">
    <location>
        <begin position="692"/>
        <end position="715"/>
    </location>
</feature>
<sequence length="907" mass="102155">MAVHFETPSEEDQDDTDAGSSGLMDPVKGQRTSLTNDGIANGARQVRAGDSKLRSSGEDVNRLVQDSVVTNSGTEGAQDYSMRKVPPRTVEIESVEEVDELPDSSTLSNRKNAYAKFKKKLKKGFINSKFKGRNSPDDDNKMEFEMTDLADADGTETIDIDADDGMSSNTHHRRHPLFDDAEEEGYIELTPQDDSPYPEVRASVPNVDDPTIPHNTVRMWTIGLLMTTLGCGLNVLFSLHSPVFQISTFVSAITAWPLGRLWDHIVPNVTVFGLQLNPSPFNIKEHALITIMANVSFGSGAAYLTDVIITMRHFYGMDFGWGFQIVAIIASQTIGYSIAGLVRRVLVYPASMIWPSNLVATTFLTNIHLKVNHIANGWRISRLRFFLTVMFCSMLWTWFPGFLAPFVSDFSIASWITPQNVVINQLFGVQQGLGMLPITFDWNQIAGYIGSPLIPPFFAIGNIIASILLIFWIVVPIIQYSNIWFGHYLPMSSINTYDRFQGLYNVSRILTPETKIFDLQGYNNYSPIFLSTTYIISYGMSFASISSTITHMLLFDREDIMYYWRNSRNEPDDIHMRLMKRYKEVPDWWFAVCFVLFFVLAVVSVRAWDTGLPVWALVVALFIALGLLIPVAFIYALTNIQVGLNVMTEFIVGYLVPGRPIAMMMFKTYGYITNAQAVSFLQDMKLGHYLKIAPRLLFTAQLVATIWGCMVQLVIMNWCQASIKNICSADQPDNFSCPQATVFFNASVIWGVIGPRRQFDSGSLYHSTLYFFILGAALPIISWLILKRWPKSSFRYVHWPVFFNGVGYIPPATPYNYATYCVVGYIFGYWIKRNWFNWWAKYNYTLSAGLDLGLALGSLLIFLVMLSPRVHPPNWWGSTGGAFNNADALAMPLKQLGPGEAFGPSTW</sequence>
<dbReference type="NCBIfam" id="TIGR00727">
    <property type="entry name" value="ISP4_OPT"/>
    <property type="match status" value="1"/>
</dbReference>
<dbReference type="GeneID" id="30035597"/>
<gene>
    <name evidence="11" type="primary">OPT1</name>
    <name evidence="11" type="ORF">AWJ20_3561</name>
</gene>
<evidence type="ECO:0000256" key="8">
    <source>
        <dbReference type="ARBA" id="ARBA00023136"/>
    </source>
</evidence>
<dbReference type="GO" id="GO:1901584">
    <property type="term" value="F:tetrapeptide transmembrane transporter activity"/>
    <property type="evidence" value="ECO:0007669"/>
    <property type="project" value="EnsemblFungi"/>
</dbReference>
<feature type="transmembrane region" description="Helical" evidence="10">
    <location>
        <begin position="764"/>
        <end position="786"/>
    </location>
</feature>
<evidence type="ECO:0000256" key="4">
    <source>
        <dbReference type="ARBA" id="ARBA00022692"/>
    </source>
</evidence>
<dbReference type="GO" id="GO:0005794">
    <property type="term" value="C:Golgi apparatus"/>
    <property type="evidence" value="ECO:0007669"/>
    <property type="project" value="EnsemblFungi"/>
</dbReference>
<dbReference type="RefSeq" id="XP_018738394.1">
    <property type="nucleotide sequence ID" value="XM_018880589.1"/>
</dbReference>
<feature type="transmembrane region" description="Helical" evidence="10">
    <location>
        <begin position="588"/>
        <end position="608"/>
    </location>
</feature>
<feature type="transmembrane region" description="Helical" evidence="10">
    <location>
        <begin position="614"/>
        <end position="638"/>
    </location>
</feature>
<keyword evidence="5" id="KW-0571">Peptide transport</keyword>
<proteinExistence type="inferred from homology"/>
<keyword evidence="12" id="KW-1185">Reference proteome</keyword>
<dbReference type="AlphaFoldDB" id="A0A161HNX1"/>